<protein>
    <submittedName>
        <fullName evidence="2">Uncharacterized protein</fullName>
    </submittedName>
</protein>
<dbReference type="Proteomes" id="UP001221757">
    <property type="component" value="Unassembled WGS sequence"/>
</dbReference>
<keyword evidence="3" id="KW-1185">Reference proteome</keyword>
<evidence type="ECO:0000313" key="3">
    <source>
        <dbReference type="Proteomes" id="UP001221757"/>
    </source>
</evidence>
<sequence length="197" mass="21186">MAHEERVVRALWGAGALGRGAGVRGGRVGGTLALCGLGAYFPLASDHWDDVAVALRVPTRVQPDASVAPSTPRPNPNPSRACPHATRRVDPPVDTPPKPKALVRPPSCNATRRSARQRPAQTRSPGEPTPVQPDALMHLSTHRSNPKPSCNPTQSPRAPARVQPDAPSRPSMPRQSRRNPKPLPPSLTHQTPVRRPR</sequence>
<evidence type="ECO:0000256" key="1">
    <source>
        <dbReference type="SAM" id="MobiDB-lite"/>
    </source>
</evidence>
<reference evidence="2" key="1">
    <citation type="submission" date="2023-03" db="EMBL/GenBank/DDBJ databases">
        <title>Massive genome expansion in bonnet fungi (Mycena s.s.) driven by repeated elements and novel gene families across ecological guilds.</title>
        <authorList>
            <consortium name="Lawrence Berkeley National Laboratory"/>
            <person name="Harder C.B."/>
            <person name="Miyauchi S."/>
            <person name="Viragh M."/>
            <person name="Kuo A."/>
            <person name="Thoen E."/>
            <person name="Andreopoulos B."/>
            <person name="Lu D."/>
            <person name="Skrede I."/>
            <person name="Drula E."/>
            <person name="Henrissat B."/>
            <person name="Morin E."/>
            <person name="Kohler A."/>
            <person name="Barry K."/>
            <person name="LaButti K."/>
            <person name="Morin E."/>
            <person name="Salamov A."/>
            <person name="Lipzen A."/>
            <person name="Mereny Z."/>
            <person name="Hegedus B."/>
            <person name="Baldrian P."/>
            <person name="Stursova M."/>
            <person name="Weitz H."/>
            <person name="Taylor A."/>
            <person name="Grigoriev I.V."/>
            <person name="Nagy L.G."/>
            <person name="Martin F."/>
            <person name="Kauserud H."/>
        </authorList>
    </citation>
    <scope>NUCLEOTIDE SEQUENCE</scope>
    <source>
        <strain evidence="2">CBHHK067</strain>
    </source>
</reference>
<accession>A0AAD7GB71</accession>
<dbReference type="EMBL" id="JARKIE010000099">
    <property type="protein sequence ID" value="KAJ7686110.1"/>
    <property type="molecule type" value="Genomic_DNA"/>
</dbReference>
<proteinExistence type="predicted"/>
<feature type="compositionally biased region" description="Polar residues" evidence="1">
    <location>
        <begin position="146"/>
        <end position="156"/>
    </location>
</feature>
<name>A0AAD7GB71_MYCRO</name>
<comment type="caution">
    <text evidence="2">The sequence shown here is derived from an EMBL/GenBank/DDBJ whole genome shotgun (WGS) entry which is preliminary data.</text>
</comment>
<evidence type="ECO:0000313" key="2">
    <source>
        <dbReference type="EMBL" id="KAJ7686110.1"/>
    </source>
</evidence>
<feature type="region of interest" description="Disordered" evidence="1">
    <location>
        <begin position="63"/>
        <end position="197"/>
    </location>
</feature>
<gene>
    <name evidence="2" type="ORF">B0H17DRAFT_1204495</name>
</gene>
<dbReference type="AlphaFoldDB" id="A0AAD7GB71"/>
<organism evidence="2 3">
    <name type="scientific">Mycena rosella</name>
    <name type="common">Pink bonnet</name>
    <name type="synonym">Agaricus rosellus</name>
    <dbReference type="NCBI Taxonomy" id="1033263"/>
    <lineage>
        <taxon>Eukaryota</taxon>
        <taxon>Fungi</taxon>
        <taxon>Dikarya</taxon>
        <taxon>Basidiomycota</taxon>
        <taxon>Agaricomycotina</taxon>
        <taxon>Agaricomycetes</taxon>
        <taxon>Agaricomycetidae</taxon>
        <taxon>Agaricales</taxon>
        <taxon>Marasmiineae</taxon>
        <taxon>Mycenaceae</taxon>
        <taxon>Mycena</taxon>
    </lineage>
</organism>